<organism evidence="2 3">
    <name type="scientific">Daphnia pulex</name>
    <name type="common">Water flea</name>
    <dbReference type="NCBI Taxonomy" id="6669"/>
    <lineage>
        <taxon>Eukaryota</taxon>
        <taxon>Metazoa</taxon>
        <taxon>Ecdysozoa</taxon>
        <taxon>Arthropoda</taxon>
        <taxon>Crustacea</taxon>
        <taxon>Branchiopoda</taxon>
        <taxon>Diplostraca</taxon>
        <taxon>Cladocera</taxon>
        <taxon>Anomopoda</taxon>
        <taxon>Daphniidae</taxon>
        <taxon>Daphnia</taxon>
    </lineage>
</organism>
<dbReference type="KEGG" id="dpx:DAPPUDRAFT_241662"/>
<evidence type="ECO:0000256" key="1">
    <source>
        <dbReference type="SAM" id="MobiDB-lite"/>
    </source>
</evidence>
<accession>E9GES4</accession>
<dbReference type="InParanoid" id="E9GES4"/>
<evidence type="ECO:0000313" key="2">
    <source>
        <dbReference type="EMBL" id="EFX82030.1"/>
    </source>
</evidence>
<name>E9GES4_DAPPU</name>
<gene>
    <name evidence="2" type="ORF">DAPPUDRAFT_241662</name>
</gene>
<dbReference type="AlphaFoldDB" id="E9GES4"/>
<feature type="region of interest" description="Disordered" evidence="1">
    <location>
        <begin position="33"/>
        <end position="57"/>
    </location>
</feature>
<evidence type="ECO:0000313" key="3">
    <source>
        <dbReference type="Proteomes" id="UP000000305"/>
    </source>
</evidence>
<reference evidence="2 3" key="1">
    <citation type="journal article" date="2011" name="Science">
        <title>The ecoresponsive genome of Daphnia pulex.</title>
        <authorList>
            <person name="Colbourne J.K."/>
            <person name="Pfrender M.E."/>
            <person name="Gilbert D."/>
            <person name="Thomas W.K."/>
            <person name="Tucker A."/>
            <person name="Oakley T.H."/>
            <person name="Tokishita S."/>
            <person name="Aerts A."/>
            <person name="Arnold G.J."/>
            <person name="Basu M.K."/>
            <person name="Bauer D.J."/>
            <person name="Caceres C.E."/>
            <person name="Carmel L."/>
            <person name="Casola C."/>
            <person name="Choi J.H."/>
            <person name="Detter J.C."/>
            <person name="Dong Q."/>
            <person name="Dusheyko S."/>
            <person name="Eads B.D."/>
            <person name="Frohlich T."/>
            <person name="Geiler-Samerotte K.A."/>
            <person name="Gerlach D."/>
            <person name="Hatcher P."/>
            <person name="Jogdeo S."/>
            <person name="Krijgsveld J."/>
            <person name="Kriventseva E.V."/>
            <person name="Kultz D."/>
            <person name="Laforsch C."/>
            <person name="Lindquist E."/>
            <person name="Lopez J."/>
            <person name="Manak J.R."/>
            <person name="Muller J."/>
            <person name="Pangilinan J."/>
            <person name="Patwardhan R.P."/>
            <person name="Pitluck S."/>
            <person name="Pritham E.J."/>
            <person name="Rechtsteiner A."/>
            <person name="Rho M."/>
            <person name="Rogozin I.B."/>
            <person name="Sakarya O."/>
            <person name="Salamov A."/>
            <person name="Schaack S."/>
            <person name="Shapiro H."/>
            <person name="Shiga Y."/>
            <person name="Skalitzky C."/>
            <person name="Smith Z."/>
            <person name="Souvorov A."/>
            <person name="Sung W."/>
            <person name="Tang Z."/>
            <person name="Tsuchiya D."/>
            <person name="Tu H."/>
            <person name="Vos H."/>
            <person name="Wang M."/>
            <person name="Wolf Y.I."/>
            <person name="Yamagata H."/>
            <person name="Yamada T."/>
            <person name="Ye Y."/>
            <person name="Shaw J.R."/>
            <person name="Andrews J."/>
            <person name="Crease T.J."/>
            <person name="Tang H."/>
            <person name="Lucas S.M."/>
            <person name="Robertson H.M."/>
            <person name="Bork P."/>
            <person name="Koonin E.V."/>
            <person name="Zdobnov E.M."/>
            <person name="Grigoriev I.V."/>
            <person name="Lynch M."/>
            <person name="Boore J.L."/>
        </authorList>
    </citation>
    <scope>NUCLEOTIDE SEQUENCE [LARGE SCALE GENOMIC DNA]</scope>
</reference>
<feature type="compositionally biased region" description="Basic and acidic residues" evidence="1">
    <location>
        <begin position="45"/>
        <end position="57"/>
    </location>
</feature>
<protein>
    <submittedName>
        <fullName evidence="2">Uncharacterized protein</fullName>
    </submittedName>
</protein>
<dbReference type="EMBL" id="GL732541">
    <property type="protein sequence ID" value="EFX82030.1"/>
    <property type="molecule type" value="Genomic_DNA"/>
</dbReference>
<sequence>MMGLLDGNVSFSDSLSPKPLNGHHLRVIWRPSGSNCSQSSRGRHWPTDSTREITRPWLRETGKRAKRAEEQFLREQCIIEDFRLRLMTLQQISSNHAA</sequence>
<keyword evidence="3" id="KW-1185">Reference proteome</keyword>
<proteinExistence type="predicted"/>
<dbReference type="HOGENOM" id="CLU_2335721_0_0_1"/>
<dbReference type="Proteomes" id="UP000000305">
    <property type="component" value="Unassembled WGS sequence"/>
</dbReference>